<evidence type="ECO:0000313" key="7">
    <source>
        <dbReference type="Ensembl" id="ENSDLAP00005005698.1"/>
    </source>
</evidence>
<dbReference type="GO" id="GO:0030414">
    <property type="term" value="F:peptidase inhibitor activity"/>
    <property type="evidence" value="ECO:0007669"/>
    <property type="project" value="UniProtKB-KW"/>
</dbReference>
<feature type="domain" description="Kazal-like" evidence="6">
    <location>
        <begin position="114"/>
        <end position="169"/>
    </location>
</feature>
<dbReference type="InterPro" id="IPR002350">
    <property type="entry name" value="Kazal_dom"/>
</dbReference>
<dbReference type="AlphaFoldDB" id="A0A8C4GFV1"/>
<dbReference type="PROSITE" id="PS00282">
    <property type="entry name" value="KAZAL_1"/>
    <property type="match status" value="1"/>
</dbReference>
<accession>A0A8C4GFV1</accession>
<name>A0A8C4GFV1_DICLA</name>
<evidence type="ECO:0000256" key="4">
    <source>
        <dbReference type="ARBA" id="ARBA00023157"/>
    </source>
</evidence>
<dbReference type="GeneTree" id="ENSGT01030000234799"/>
<evidence type="ECO:0000259" key="6">
    <source>
        <dbReference type="PROSITE" id="PS51465"/>
    </source>
</evidence>
<feature type="region of interest" description="Disordered" evidence="5">
    <location>
        <begin position="33"/>
        <end position="66"/>
    </location>
</feature>
<organism evidence="7 8">
    <name type="scientific">Dicentrarchus labrax</name>
    <name type="common">European seabass</name>
    <name type="synonym">Morone labrax</name>
    <dbReference type="NCBI Taxonomy" id="13489"/>
    <lineage>
        <taxon>Eukaryota</taxon>
        <taxon>Metazoa</taxon>
        <taxon>Chordata</taxon>
        <taxon>Craniata</taxon>
        <taxon>Vertebrata</taxon>
        <taxon>Euteleostomi</taxon>
        <taxon>Actinopterygii</taxon>
        <taxon>Neopterygii</taxon>
        <taxon>Teleostei</taxon>
        <taxon>Neoteleostei</taxon>
        <taxon>Acanthomorphata</taxon>
        <taxon>Eupercaria</taxon>
        <taxon>Moronidae</taxon>
        <taxon>Dicentrarchus</taxon>
    </lineage>
</organism>
<evidence type="ECO:0000256" key="1">
    <source>
        <dbReference type="ARBA" id="ARBA00004613"/>
    </source>
</evidence>
<keyword evidence="3" id="KW-0646">Protease inhibitor</keyword>
<dbReference type="Proteomes" id="UP000694389">
    <property type="component" value="Unassembled WGS sequence"/>
</dbReference>
<reference evidence="7" key="1">
    <citation type="submission" date="2025-08" db="UniProtKB">
        <authorList>
            <consortium name="Ensembl"/>
        </authorList>
    </citation>
    <scope>IDENTIFICATION</scope>
</reference>
<comment type="subcellular location">
    <subcellularLocation>
        <location evidence="1">Secreted</location>
    </subcellularLocation>
</comment>
<dbReference type="GO" id="GO:0005576">
    <property type="term" value="C:extracellular region"/>
    <property type="evidence" value="ECO:0007669"/>
    <property type="project" value="UniProtKB-SubCell"/>
</dbReference>
<keyword evidence="4" id="KW-1015">Disulfide bond</keyword>
<proteinExistence type="predicted"/>
<dbReference type="Ensembl" id="ENSDLAT00005006029.2">
    <property type="protein sequence ID" value="ENSDLAP00005005698.1"/>
    <property type="gene ID" value="ENSDLAG00005002766.2"/>
</dbReference>
<evidence type="ECO:0000256" key="2">
    <source>
        <dbReference type="ARBA" id="ARBA00022525"/>
    </source>
</evidence>
<feature type="compositionally biased region" description="Polar residues" evidence="5">
    <location>
        <begin position="35"/>
        <end position="45"/>
    </location>
</feature>
<dbReference type="SMART" id="SM00280">
    <property type="entry name" value="KAZAL"/>
    <property type="match status" value="1"/>
</dbReference>
<evidence type="ECO:0000256" key="3">
    <source>
        <dbReference type="ARBA" id="ARBA00022690"/>
    </source>
</evidence>
<reference evidence="7" key="2">
    <citation type="submission" date="2025-09" db="UniProtKB">
        <authorList>
            <consortium name="Ensembl"/>
        </authorList>
    </citation>
    <scope>IDENTIFICATION</scope>
</reference>
<protein>
    <recommendedName>
        <fullName evidence="6">Kazal-like domain-containing protein</fullName>
    </recommendedName>
</protein>
<dbReference type="InterPro" id="IPR036058">
    <property type="entry name" value="Kazal_dom_sf"/>
</dbReference>
<dbReference type="PROSITE" id="PS51465">
    <property type="entry name" value="KAZAL_2"/>
    <property type="match status" value="1"/>
</dbReference>
<dbReference type="CDD" id="cd01327">
    <property type="entry name" value="KAZAL_PSTI"/>
    <property type="match status" value="1"/>
</dbReference>
<evidence type="ECO:0000313" key="8">
    <source>
        <dbReference type="Proteomes" id="UP000694389"/>
    </source>
</evidence>
<dbReference type="SUPFAM" id="SSF100895">
    <property type="entry name" value="Kazal-type serine protease inhibitors"/>
    <property type="match status" value="1"/>
</dbReference>
<dbReference type="Pfam" id="PF00050">
    <property type="entry name" value="Kazal_1"/>
    <property type="match status" value="1"/>
</dbReference>
<keyword evidence="2" id="KW-0964">Secreted</keyword>
<sequence>MLIPRLKPEQKRAAAVTTTAAHCLRRQHRAHPLYDNSTPTANITTTEDRHTDTSVATHTPGKHRDSTSSQIISALFFAGSISLSEFLFRMFGRTLLLICIAVFFCADAEDKSRLYRRPSCVGMSVTQACPLNYSPVCGSNGITYPNECSLCVHRLEKNADILIVKDGPC</sequence>
<evidence type="ECO:0000256" key="5">
    <source>
        <dbReference type="SAM" id="MobiDB-lite"/>
    </source>
</evidence>
<keyword evidence="8" id="KW-1185">Reference proteome</keyword>
<dbReference type="Gene3D" id="3.30.60.30">
    <property type="match status" value="1"/>
</dbReference>
<dbReference type="PANTHER" id="PTHR21312:SF28">
    <property type="entry name" value="OVOINHIBITOR-RELATED"/>
    <property type="match status" value="1"/>
</dbReference>
<dbReference type="PANTHER" id="PTHR21312">
    <property type="entry name" value="SERINE PROTEASE INHIBITOR"/>
    <property type="match status" value="1"/>
</dbReference>